<keyword evidence="1" id="KW-1185">Reference proteome</keyword>
<dbReference type="InterPro" id="IPR006502">
    <property type="entry name" value="PDDEXK-like"/>
</dbReference>
<dbReference type="RefSeq" id="XP_010256928.1">
    <property type="nucleotide sequence ID" value="XM_010258626.2"/>
</dbReference>
<protein>
    <submittedName>
        <fullName evidence="2">Uncharacterized protein LOC104597192</fullName>
    </submittedName>
</protein>
<dbReference type="Proteomes" id="UP000189703">
    <property type="component" value="Unplaced"/>
</dbReference>
<dbReference type="PANTHER" id="PTHR31579:SF39">
    <property type="entry name" value="OS01G0973600 PROTEIN"/>
    <property type="match status" value="1"/>
</dbReference>
<evidence type="ECO:0000313" key="1">
    <source>
        <dbReference type="Proteomes" id="UP000189703"/>
    </source>
</evidence>
<dbReference type="KEGG" id="nnu:104597192"/>
<evidence type="ECO:0000313" key="2">
    <source>
        <dbReference type="RefSeq" id="XP_010256928.1"/>
    </source>
</evidence>
<dbReference type="AlphaFoldDB" id="A0A1U8A548"/>
<reference evidence="2" key="1">
    <citation type="submission" date="2025-08" db="UniProtKB">
        <authorList>
            <consortium name="RefSeq"/>
        </authorList>
    </citation>
    <scope>IDENTIFICATION</scope>
</reference>
<dbReference type="OrthoDB" id="691424at2759"/>
<dbReference type="eggNOG" id="ENOG502QVAY">
    <property type="taxonomic scope" value="Eukaryota"/>
</dbReference>
<dbReference type="FunCoup" id="A0A1U8A548">
    <property type="interactions" value="59"/>
</dbReference>
<dbReference type="NCBIfam" id="TIGR01615">
    <property type="entry name" value="A_thal_3542"/>
    <property type="match status" value="1"/>
</dbReference>
<dbReference type="InParanoid" id="A0A1U8A548"/>
<sequence length="338" mass="37731">MLETWAFEPRAAVGPAQGDARHAGGKDCRAYVAAGNLWLRLVGSGGAPLVGKVDAFSHESEHDLGLMVSDFLENGSSGADSRCSSDSDSSFSDIAHLADKISLYKHKVDQYESELLSTVHSLLLSINEKDLCFVKSSLCNASCIRFCLAKLLRLSGYDAAVCSSKWQGCGKVPGGDHEYIDVVTHHHSGNTERLIIDIDFRSHFEIARAVESYDAVLNSVPVVYVGSPSKLKQFLQVLVEAARSSLKQNSMPLPPWRSFAYLQAKWHSAYQRKLNPDERSIPEPETCCSDHKQCMGHLKRLQSSIQSEIEAERLLKPKSNDHQRRWKLERWRQSFRAL</sequence>
<proteinExistence type="predicted"/>
<dbReference type="GeneID" id="104597192"/>
<dbReference type="Pfam" id="PF04720">
    <property type="entry name" value="PDDEXK_6"/>
    <property type="match status" value="1"/>
</dbReference>
<gene>
    <name evidence="2" type="primary">LOC104597192</name>
</gene>
<dbReference type="PANTHER" id="PTHR31579">
    <property type="entry name" value="OS03G0796600 PROTEIN"/>
    <property type="match status" value="1"/>
</dbReference>
<dbReference type="OMA" id="RERMRIH"/>
<accession>A0A1U8A548</accession>
<name>A0A1U8A548_NELNU</name>
<organism evidence="1 2">
    <name type="scientific">Nelumbo nucifera</name>
    <name type="common">Sacred lotus</name>
    <dbReference type="NCBI Taxonomy" id="4432"/>
    <lineage>
        <taxon>Eukaryota</taxon>
        <taxon>Viridiplantae</taxon>
        <taxon>Streptophyta</taxon>
        <taxon>Embryophyta</taxon>
        <taxon>Tracheophyta</taxon>
        <taxon>Spermatophyta</taxon>
        <taxon>Magnoliopsida</taxon>
        <taxon>Proteales</taxon>
        <taxon>Nelumbonaceae</taxon>
        <taxon>Nelumbo</taxon>
    </lineage>
</organism>